<feature type="compositionally biased region" description="Low complexity" evidence="1">
    <location>
        <begin position="16"/>
        <end position="25"/>
    </location>
</feature>
<gene>
    <name evidence="2" type="ORF">L249_3688</name>
</gene>
<comment type="caution">
    <text evidence="2">The sequence shown here is derived from an EMBL/GenBank/DDBJ whole genome shotgun (WGS) entry which is preliminary data.</text>
</comment>
<name>A0A367L5B3_9HYPO</name>
<organism evidence="2 3">
    <name type="scientific">Ophiocordyceps polyrhachis-furcata BCC 54312</name>
    <dbReference type="NCBI Taxonomy" id="1330021"/>
    <lineage>
        <taxon>Eukaryota</taxon>
        <taxon>Fungi</taxon>
        <taxon>Dikarya</taxon>
        <taxon>Ascomycota</taxon>
        <taxon>Pezizomycotina</taxon>
        <taxon>Sordariomycetes</taxon>
        <taxon>Hypocreomycetidae</taxon>
        <taxon>Hypocreales</taxon>
        <taxon>Ophiocordycipitaceae</taxon>
        <taxon>Ophiocordyceps</taxon>
    </lineage>
</organism>
<keyword evidence="3" id="KW-1185">Reference proteome</keyword>
<reference evidence="2 3" key="1">
    <citation type="journal article" date="2015" name="BMC Genomics">
        <title>Insights from the genome of Ophiocordyceps polyrhachis-furcata to pathogenicity and host specificity in insect fungi.</title>
        <authorList>
            <person name="Wichadakul D."/>
            <person name="Kobmoo N."/>
            <person name="Ingsriswang S."/>
            <person name="Tangphatsornruang S."/>
            <person name="Chantasingh D."/>
            <person name="Luangsa-ard J.J."/>
            <person name="Eurwilaichitr L."/>
        </authorList>
    </citation>
    <scope>NUCLEOTIDE SEQUENCE [LARGE SCALE GENOMIC DNA]</scope>
    <source>
        <strain evidence="2 3">BCC 54312</strain>
    </source>
</reference>
<dbReference type="EMBL" id="LKCN02000015">
    <property type="protein sequence ID" value="RCI09412.1"/>
    <property type="molecule type" value="Genomic_DNA"/>
</dbReference>
<accession>A0A367L5B3</accession>
<evidence type="ECO:0000256" key="1">
    <source>
        <dbReference type="SAM" id="MobiDB-lite"/>
    </source>
</evidence>
<evidence type="ECO:0000313" key="3">
    <source>
        <dbReference type="Proteomes" id="UP000253664"/>
    </source>
</evidence>
<dbReference type="AlphaFoldDB" id="A0A367L5B3"/>
<evidence type="ECO:0000313" key="2">
    <source>
        <dbReference type="EMBL" id="RCI09412.1"/>
    </source>
</evidence>
<proteinExistence type="predicted"/>
<dbReference type="Proteomes" id="UP000253664">
    <property type="component" value="Unassembled WGS sequence"/>
</dbReference>
<protein>
    <submittedName>
        <fullName evidence="2">Uncharacterized protein</fullName>
    </submittedName>
</protein>
<sequence>MASRDSNGNIHILPLSSAPDSSSGSVPAQDDVSYVQDLHQCLCLARTPLLPNDIDKDSRCFMPTYDENRKDEQDLSKKASSHNLLRVFVAQLPDLGDELKQWHCPFDLGLGVHLKRSTRRETGPSHGIAPGRLLTARYQEPMCGVCATTAQRTLSLRSVITLLVRMIGNAGFSMAEIQFHHRHLEENWISRDQLGHKKNEEESQNHRPHFGKGHERCLLVRVFGILKRSSSISGLIP</sequence>
<feature type="region of interest" description="Disordered" evidence="1">
    <location>
        <begin position="1"/>
        <end position="29"/>
    </location>
</feature>